<sequence>MAKMVHVTTLIFALAAVSTAVPTASSQKEIIQPGFSFATWTESRITDPTAARNVEALEKYRATQKRDTKRKRQTFSSCEQKGDQPALVSDAVECVQELAGRGAEGQQCDVSSAAKSQCRRRFAQIVTVKAYLDRGPTSMNCNDIARAVALILDSCTRDGMTVTGESNIDSIAVHLQEPLILKAFD</sequence>
<feature type="chain" id="PRO_5025449209" evidence="1">
    <location>
        <begin position="21"/>
        <end position="185"/>
    </location>
</feature>
<protein>
    <submittedName>
        <fullName evidence="2">Uncharacterized protein</fullName>
    </submittedName>
</protein>
<proteinExistence type="predicted"/>
<dbReference type="OrthoDB" id="2112446at2759"/>
<dbReference type="AlphaFoldDB" id="A0A6A5QPQ6"/>
<organism evidence="2 3">
    <name type="scientific">Ampelomyces quisqualis</name>
    <name type="common">Powdery mildew agent</name>
    <dbReference type="NCBI Taxonomy" id="50730"/>
    <lineage>
        <taxon>Eukaryota</taxon>
        <taxon>Fungi</taxon>
        <taxon>Dikarya</taxon>
        <taxon>Ascomycota</taxon>
        <taxon>Pezizomycotina</taxon>
        <taxon>Dothideomycetes</taxon>
        <taxon>Pleosporomycetidae</taxon>
        <taxon>Pleosporales</taxon>
        <taxon>Pleosporineae</taxon>
        <taxon>Phaeosphaeriaceae</taxon>
        <taxon>Ampelomyces</taxon>
    </lineage>
</organism>
<reference evidence="2" key="1">
    <citation type="journal article" date="2020" name="Stud. Mycol.">
        <title>101 Dothideomycetes genomes: a test case for predicting lifestyles and emergence of pathogens.</title>
        <authorList>
            <person name="Haridas S."/>
            <person name="Albert R."/>
            <person name="Binder M."/>
            <person name="Bloem J."/>
            <person name="Labutti K."/>
            <person name="Salamov A."/>
            <person name="Andreopoulos B."/>
            <person name="Baker S."/>
            <person name="Barry K."/>
            <person name="Bills G."/>
            <person name="Bluhm B."/>
            <person name="Cannon C."/>
            <person name="Castanera R."/>
            <person name="Culley D."/>
            <person name="Daum C."/>
            <person name="Ezra D."/>
            <person name="Gonzalez J."/>
            <person name="Henrissat B."/>
            <person name="Kuo A."/>
            <person name="Liang C."/>
            <person name="Lipzen A."/>
            <person name="Lutzoni F."/>
            <person name="Magnuson J."/>
            <person name="Mondo S."/>
            <person name="Nolan M."/>
            <person name="Ohm R."/>
            <person name="Pangilinan J."/>
            <person name="Park H.-J."/>
            <person name="Ramirez L."/>
            <person name="Alfaro M."/>
            <person name="Sun H."/>
            <person name="Tritt A."/>
            <person name="Yoshinaga Y."/>
            <person name="Zwiers L.-H."/>
            <person name="Turgeon B."/>
            <person name="Goodwin S."/>
            <person name="Spatafora J."/>
            <person name="Crous P."/>
            <person name="Grigoriev I."/>
        </authorList>
    </citation>
    <scope>NUCLEOTIDE SEQUENCE</scope>
    <source>
        <strain evidence="2">HMLAC05119</strain>
    </source>
</reference>
<name>A0A6A5QPQ6_AMPQU</name>
<evidence type="ECO:0000256" key="1">
    <source>
        <dbReference type="SAM" id="SignalP"/>
    </source>
</evidence>
<feature type="signal peptide" evidence="1">
    <location>
        <begin position="1"/>
        <end position="20"/>
    </location>
</feature>
<dbReference type="Proteomes" id="UP000800096">
    <property type="component" value="Unassembled WGS sequence"/>
</dbReference>
<dbReference type="PANTHER" id="PTHR39603:SF1">
    <property type="entry name" value="CYANOVIRIN-N DOMAIN-CONTAINING PROTEIN"/>
    <property type="match status" value="1"/>
</dbReference>
<keyword evidence="3" id="KW-1185">Reference proteome</keyword>
<dbReference type="PANTHER" id="PTHR39603">
    <property type="entry name" value="CYANOVIRIN-N DOMAIN-CONTAINING PROTEIN"/>
    <property type="match status" value="1"/>
</dbReference>
<gene>
    <name evidence="2" type="ORF">BDU57DRAFT_538803</name>
</gene>
<dbReference type="EMBL" id="ML979135">
    <property type="protein sequence ID" value="KAF1916504.1"/>
    <property type="molecule type" value="Genomic_DNA"/>
</dbReference>
<evidence type="ECO:0000313" key="2">
    <source>
        <dbReference type="EMBL" id="KAF1916504.1"/>
    </source>
</evidence>
<keyword evidence="1" id="KW-0732">Signal</keyword>
<evidence type="ECO:0000313" key="3">
    <source>
        <dbReference type="Proteomes" id="UP000800096"/>
    </source>
</evidence>
<accession>A0A6A5QPQ6</accession>